<feature type="transmembrane region" description="Helical" evidence="7">
    <location>
        <begin position="269"/>
        <end position="302"/>
    </location>
</feature>
<reference evidence="10" key="1">
    <citation type="journal article" date="2013" name="Stand. Genomic Sci.">
        <title>Complete genome sequence of the halophilic bacterium Spirochaeta africana type strain (Z-7692(T)) from the alkaline Lake Magadi in the East African Rift.</title>
        <authorList>
            <person name="Liolos K."/>
            <person name="Abt B."/>
            <person name="Scheuner C."/>
            <person name="Teshima H."/>
            <person name="Held B."/>
            <person name="Lapidus A."/>
            <person name="Nolan M."/>
            <person name="Lucas S."/>
            <person name="Deshpande S."/>
            <person name="Cheng J.F."/>
            <person name="Tapia R."/>
            <person name="Goodwin L.A."/>
            <person name="Pitluck S."/>
            <person name="Pagani I."/>
            <person name="Ivanova N."/>
            <person name="Mavromatis K."/>
            <person name="Mikhailova N."/>
            <person name="Huntemann M."/>
            <person name="Pati A."/>
            <person name="Chen A."/>
            <person name="Palaniappan K."/>
            <person name="Land M."/>
            <person name="Rohde M."/>
            <person name="Tindall B.J."/>
            <person name="Detter J.C."/>
            <person name="Goker M."/>
            <person name="Bristow J."/>
            <person name="Eisen J.A."/>
            <person name="Markowitz V."/>
            <person name="Hugenholtz P."/>
            <person name="Woyke T."/>
            <person name="Klenk H.P."/>
            <person name="Kyrpides N.C."/>
        </authorList>
    </citation>
    <scope>NUCLEOTIDE SEQUENCE</scope>
    <source>
        <strain evidence="10">ATCC 700263 / DSM 8902 / Z-7692</strain>
    </source>
</reference>
<feature type="transmembrane region" description="Helical" evidence="7">
    <location>
        <begin position="83"/>
        <end position="105"/>
    </location>
</feature>
<organism evidence="9 10">
    <name type="scientific">Spirochaeta africana (strain ATCC 700263 / DSM 8902 / Z-7692)</name>
    <dbReference type="NCBI Taxonomy" id="889378"/>
    <lineage>
        <taxon>Bacteria</taxon>
        <taxon>Pseudomonadati</taxon>
        <taxon>Spirochaetota</taxon>
        <taxon>Spirochaetia</taxon>
        <taxon>Spirochaetales</taxon>
        <taxon>Spirochaetaceae</taxon>
        <taxon>Spirochaeta</taxon>
    </lineage>
</organism>
<dbReference type="PATRIC" id="fig|889378.3.peg.520"/>
<dbReference type="InterPro" id="IPR003834">
    <property type="entry name" value="Cyt_c_assmbl_TM_dom"/>
</dbReference>
<evidence type="ECO:0000256" key="3">
    <source>
        <dbReference type="ARBA" id="ARBA00022692"/>
    </source>
</evidence>
<protein>
    <submittedName>
        <fullName evidence="9">Cytochrome c biogenesis protein</fullName>
    </submittedName>
</protein>
<keyword evidence="10" id="KW-1185">Reference proteome</keyword>
<evidence type="ECO:0000256" key="1">
    <source>
        <dbReference type="ARBA" id="ARBA00004141"/>
    </source>
</evidence>
<dbReference type="InterPro" id="IPR051790">
    <property type="entry name" value="Cytochrome_c-biogenesis_DsbD"/>
</dbReference>
<feature type="transmembrane region" description="Helical" evidence="7">
    <location>
        <begin position="200"/>
        <end position="219"/>
    </location>
</feature>
<feature type="transmembrane region" description="Helical" evidence="7">
    <location>
        <begin position="6"/>
        <end position="33"/>
    </location>
</feature>
<feature type="transmembrane region" description="Helical" evidence="7">
    <location>
        <begin position="117"/>
        <end position="146"/>
    </location>
</feature>
<keyword evidence="5 7" id="KW-1133">Transmembrane helix</keyword>
<feature type="transmembrane region" description="Helical" evidence="7">
    <location>
        <begin position="239"/>
        <end position="262"/>
    </location>
</feature>
<evidence type="ECO:0000313" key="9">
    <source>
        <dbReference type="EMBL" id="AFG36612.1"/>
    </source>
</evidence>
<dbReference type="KEGG" id="sfc:Spiaf_0509"/>
<keyword evidence="6 7" id="KW-0472">Membrane</keyword>
<accession>H9UGG9</accession>
<dbReference type="OrthoDB" id="9809733at2"/>
<dbReference type="PANTHER" id="PTHR31272:SF4">
    <property type="entry name" value="CYTOCHROME C-TYPE BIOGENESIS PROTEIN HI_1454-RELATED"/>
    <property type="match status" value="1"/>
</dbReference>
<comment type="similarity">
    <text evidence="2">Belongs to the DsbD family.</text>
</comment>
<evidence type="ECO:0000259" key="8">
    <source>
        <dbReference type="Pfam" id="PF02683"/>
    </source>
</evidence>
<evidence type="ECO:0000256" key="2">
    <source>
        <dbReference type="ARBA" id="ARBA00006143"/>
    </source>
</evidence>
<dbReference type="HOGENOM" id="CLU_053225_2_0_12"/>
<dbReference type="Proteomes" id="UP000007383">
    <property type="component" value="Chromosome"/>
</dbReference>
<evidence type="ECO:0000256" key="6">
    <source>
        <dbReference type="ARBA" id="ARBA00023136"/>
    </source>
</evidence>
<gene>
    <name evidence="9" type="ordered locus">Spiaf_0509</name>
</gene>
<feature type="domain" description="Cytochrome C biogenesis protein transmembrane" evidence="8">
    <location>
        <begin position="6"/>
        <end position="180"/>
    </location>
</feature>
<dbReference type="PANTHER" id="PTHR31272">
    <property type="entry name" value="CYTOCHROME C-TYPE BIOGENESIS PROTEIN HI_1454-RELATED"/>
    <property type="match status" value="1"/>
</dbReference>
<dbReference type="Pfam" id="PF02683">
    <property type="entry name" value="DsbD_TM"/>
    <property type="match status" value="1"/>
</dbReference>
<dbReference type="AlphaFoldDB" id="H9UGG9"/>
<dbReference type="STRING" id="889378.Spiaf_0509"/>
<keyword evidence="3 7" id="KW-0812">Transmembrane</keyword>
<dbReference type="GO" id="GO:0016020">
    <property type="term" value="C:membrane"/>
    <property type="evidence" value="ECO:0007669"/>
    <property type="project" value="UniProtKB-SubCell"/>
</dbReference>
<evidence type="ECO:0000256" key="4">
    <source>
        <dbReference type="ARBA" id="ARBA00022748"/>
    </source>
</evidence>
<proteinExistence type="inferred from homology"/>
<evidence type="ECO:0000256" key="5">
    <source>
        <dbReference type="ARBA" id="ARBA00022989"/>
    </source>
</evidence>
<dbReference type="EMBL" id="CP003282">
    <property type="protein sequence ID" value="AFG36612.1"/>
    <property type="molecule type" value="Genomic_DNA"/>
</dbReference>
<dbReference type="GO" id="GO:0017004">
    <property type="term" value="P:cytochrome complex assembly"/>
    <property type="evidence" value="ECO:0007669"/>
    <property type="project" value="UniProtKB-KW"/>
</dbReference>
<evidence type="ECO:0000313" key="10">
    <source>
        <dbReference type="Proteomes" id="UP000007383"/>
    </source>
</evidence>
<sequence length="305" mass="31426">MNEVTAVTAVVAGVVSFLSPCVLPLIPSYLSFIGGTNAAQHGRRVLLHTVFFVLGFSVVFTLLGAGIAAGGSMLTAYAPVYELIAGSLIMLLGLNLIFGFMPLLYREARVHARRSPAGPLGAFAIGTAFGAGWTPCIGPILASILLLAGMEGGAMAGIAYLALYSLGLGVPFLLAGAFLRHFSRFQQLLRRHTGRIQTGSGVLLTGLGALIASGRFQLFTSWLLSAGGRLEQWGLQNPVAASAAAAALLCAVGWAGVGVQLLRRRRPGLAAAGSAGVGTLLAVLELAGVLNLLVLLGGYLQFQGI</sequence>
<dbReference type="RefSeq" id="WP_014454609.1">
    <property type="nucleotide sequence ID" value="NC_017098.1"/>
</dbReference>
<name>H9UGG9_SPIAZ</name>
<dbReference type="eggNOG" id="COG0785">
    <property type="taxonomic scope" value="Bacteria"/>
</dbReference>
<comment type="subcellular location">
    <subcellularLocation>
        <location evidence="1">Membrane</location>
        <topology evidence="1">Multi-pass membrane protein</topology>
    </subcellularLocation>
</comment>
<feature type="transmembrane region" description="Helical" evidence="7">
    <location>
        <begin position="158"/>
        <end position="179"/>
    </location>
</feature>
<evidence type="ECO:0000256" key="7">
    <source>
        <dbReference type="SAM" id="Phobius"/>
    </source>
</evidence>
<feature type="transmembrane region" description="Helical" evidence="7">
    <location>
        <begin position="45"/>
        <end position="71"/>
    </location>
</feature>
<keyword evidence="4" id="KW-0201">Cytochrome c-type biogenesis</keyword>